<gene>
    <name evidence="1" type="primary">BQ5605_C005g03194</name>
    <name evidence="1" type="ORF">BQ5605_C005G03194</name>
</gene>
<keyword evidence="2" id="KW-1185">Reference proteome</keyword>
<dbReference type="AlphaFoldDB" id="A0A2X0MX34"/>
<sequence>MSTPDLALDLRIRYLETLLTRPSTSTTAPISASNTASLSRRVSQLASSLDLVLEAGPGTDALRKFVANCGYGQCVKLHSSSRALTCYFATPADDLNEPLLTVPPVPFHHPSSSSNHDDLTPHSKVSLILEAEYEIRQLEWELRQIALLDDQGVVGAGELAQHQDLSTELARTKQDVKPVAASYQDLEHKTHNILSRYNDYVRPSAHKLQSRLQAEHWSTSTAQISTLSEVFVQWNDIVSEAEQEVTRIEKSRNPSLDIS</sequence>
<dbReference type="EMBL" id="FQNC01000047">
    <property type="protein sequence ID" value="SGY72659.1"/>
    <property type="molecule type" value="Genomic_DNA"/>
</dbReference>
<name>A0A2X0MX34_9BASI</name>
<dbReference type="Proteomes" id="UP000249464">
    <property type="component" value="Unassembled WGS sequence"/>
</dbReference>
<protein>
    <submittedName>
        <fullName evidence="1">BQ5605_C005g03194 protein</fullName>
    </submittedName>
</protein>
<accession>A0A2X0MX34</accession>
<evidence type="ECO:0000313" key="2">
    <source>
        <dbReference type="Proteomes" id="UP000249464"/>
    </source>
</evidence>
<evidence type="ECO:0000313" key="1">
    <source>
        <dbReference type="EMBL" id="SGY72659.1"/>
    </source>
</evidence>
<reference evidence="1 2" key="1">
    <citation type="submission" date="2016-11" db="EMBL/GenBank/DDBJ databases">
        <authorList>
            <person name="Jaros S."/>
            <person name="Januszkiewicz K."/>
            <person name="Wedrychowicz H."/>
        </authorList>
    </citation>
    <scope>NUCLEOTIDE SEQUENCE [LARGE SCALE GENOMIC DNA]</scope>
</reference>
<organism evidence="1 2">
    <name type="scientific">Microbotryum silenes-dioicae</name>
    <dbReference type="NCBI Taxonomy" id="796604"/>
    <lineage>
        <taxon>Eukaryota</taxon>
        <taxon>Fungi</taxon>
        <taxon>Dikarya</taxon>
        <taxon>Basidiomycota</taxon>
        <taxon>Pucciniomycotina</taxon>
        <taxon>Microbotryomycetes</taxon>
        <taxon>Microbotryales</taxon>
        <taxon>Microbotryaceae</taxon>
        <taxon>Microbotryum</taxon>
    </lineage>
</organism>
<dbReference type="STRING" id="796604.A0A2X0MX34"/>
<proteinExistence type="predicted"/>